<reference evidence="2 3" key="1">
    <citation type="journal article" date="2022" name="Nat. Ecol. Evol.">
        <title>A masculinizing supergene underlies an exaggerated male reproductive morph in a spider.</title>
        <authorList>
            <person name="Hendrickx F."/>
            <person name="De Corte Z."/>
            <person name="Sonet G."/>
            <person name="Van Belleghem S.M."/>
            <person name="Kostlbacher S."/>
            <person name="Vangestel C."/>
        </authorList>
    </citation>
    <scope>NUCLEOTIDE SEQUENCE [LARGE SCALE GENOMIC DNA]</scope>
    <source>
        <strain evidence="2">W744_W776</strain>
    </source>
</reference>
<dbReference type="InterPro" id="IPR029063">
    <property type="entry name" value="SAM-dependent_MTases_sf"/>
</dbReference>
<dbReference type="Gene3D" id="3.40.50.150">
    <property type="entry name" value="Vaccinia Virus protein VP39"/>
    <property type="match status" value="1"/>
</dbReference>
<keyword evidence="3" id="KW-1185">Reference proteome</keyword>
<accession>A0AAV6VAH6</accession>
<dbReference type="GO" id="GO:0008988">
    <property type="term" value="F:rRNA (adenine-N6-)-methyltransferase activity"/>
    <property type="evidence" value="ECO:0007669"/>
    <property type="project" value="TreeGrafter"/>
</dbReference>
<protein>
    <recommendedName>
        <fullName evidence="1">Methyltransferase domain-containing protein</fullName>
    </recommendedName>
</protein>
<dbReference type="PROSITE" id="PS00092">
    <property type="entry name" value="N6_MTASE"/>
    <property type="match status" value="1"/>
</dbReference>
<proteinExistence type="predicted"/>
<dbReference type="GO" id="GO:0003676">
    <property type="term" value="F:nucleic acid binding"/>
    <property type="evidence" value="ECO:0007669"/>
    <property type="project" value="InterPro"/>
</dbReference>
<dbReference type="PANTHER" id="PTHR23290:SF0">
    <property type="entry name" value="RRNA N6-ADENOSINE-METHYLTRANSFERASE METTL5"/>
    <property type="match status" value="1"/>
</dbReference>
<dbReference type="InterPro" id="IPR025714">
    <property type="entry name" value="Methyltranfer_dom"/>
</dbReference>
<dbReference type="SUPFAM" id="SSF53335">
    <property type="entry name" value="S-adenosyl-L-methionine-dependent methyltransferases"/>
    <property type="match status" value="1"/>
</dbReference>
<dbReference type="PANTHER" id="PTHR23290">
    <property type="entry name" value="RRNA N6-ADENOSINE-METHYLTRANSFERASE METTL5"/>
    <property type="match status" value="1"/>
</dbReference>
<feature type="domain" description="Methyltransferase" evidence="1">
    <location>
        <begin position="49"/>
        <end position="153"/>
    </location>
</feature>
<organism evidence="2 3">
    <name type="scientific">Oedothorax gibbosus</name>
    <dbReference type="NCBI Taxonomy" id="931172"/>
    <lineage>
        <taxon>Eukaryota</taxon>
        <taxon>Metazoa</taxon>
        <taxon>Ecdysozoa</taxon>
        <taxon>Arthropoda</taxon>
        <taxon>Chelicerata</taxon>
        <taxon>Arachnida</taxon>
        <taxon>Araneae</taxon>
        <taxon>Araneomorphae</taxon>
        <taxon>Entelegynae</taxon>
        <taxon>Araneoidea</taxon>
        <taxon>Linyphiidae</taxon>
        <taxon>Erigoninae</taxon>
        <taxon>Oedothorax</taxon>
    </lineage>
</organism>
<dbReference type="EMBL" id="JAFNEN010000131">
    <property type="protein sequence ID" value="KAG8193088.1"/>
    <property type="molecule type" value="Genomic_DNA"/>
</dbReference>
<name>A0AAV6VAH6_9ARAC</name>
<gene>
    <name evidence="2" type="ORF">JTE90_017839</name>
</gene>
<dbReference type="Pfam" id="PF13847">
    <property type="entry name" value="Methyltransf_31"/>
    <property type="match status" value="1"/>
</dbReference>
<dbReference type="CDD" id="cd02440">
    <property type="entry name" value="AdoMet_MTases"/>
    <property type="match status" value="1"/>
</dbReference>
<sequence length="215" mass="24462">MKPSQLEYILTTLDDFEVPDITLEQYATTPHIASYIFQQIEDHYDGIAGKVVADLGCGCGTLALGAELSGAGFCVGFEIDENTIKIANRNKKDLGCDNVDFIQCDVLELRNHTRWHKVFDTVIMNPPFGTKWNEGIHLQFLEAAFSLARRTVYSLHKTSTDKKIQKLAEQWGVKMNAIYEVKYNLDKSYKFHKENSKDISVTVFKFDIPEEIKSL</sequence>
<evidence type="ECO:0000259" key="1">
    <source>
        <dbReference type="Pfam" id="PF13847"/>
    </source>
</evidence>
<dbReference type="InterPro" id="IPR002052">
    <property type="entry name" value="DNA_methylase_N6_adenine_CS"/>
</dbReference>
<dbReference type="AlphaFoldDB" id="A0AAV6VAH6"/>
<evidence type="ECO:0000313" key="3">
    <source>
        <dbReference type="Proteomes" id="UP000827092"/>
    </source>
</evidence>
<comment type="caution">
    <text evidence="2">The sequence shown here is derived from an EMBL/GenBank/DDBJ whole genome shotgun (WGS) entry which is preliminary data.</text>
</comment>
<evidence type="ECO:0000313" key="2">
    <source>
        <dbReference type="EMBL" id="KAG8193088.1"/>
    </source>
</evidence>
<dbReference type="InterPro" id="IPR051720">
    <property type="entry name" value="rRNA_MeTrfase/Polyamine_Synth"/>
</dbReference>
<dbReference type="Proteomes" id="UP000827092">
    <property type="component" value="Unassembled WGS sequence"/>
</dbReference>